<proteinExistence type="predicted"/>
<sequence>MHARPPIKPSSGFVCFSLCPSGRVRPLELNLKYGSGFHVTTHSL</sequence>
<reference evidence="2" key="1">
    <citation type="journal article" date="2013" name="Stand. Genomic Sci.">
        <title>Genome sequence of the Litoreibacter arenae type strain (DSM 19593(T)), a member of the Roseobacter clade isolated from sea sand.</title>
        <authorList>
            <person name="Riedel T."/>
            <person name="Fiebig A."/>
            <person name="Petersen J."/>
            <person name="Gronow S."/>
            <person name="Kyrpides N.C."/>
            <person name="Goker M."/>
            <person name="Klenk H.P."/>
        </authorList>
    </citation>
    <scope>NUCLEOTIDE SEQUENCE [LARGE SCALE GENOMIC DNA]</scope>
    <source>
        <strain evidence="2">DSM 19593</strain>
    </source>
</reference>
<dbReference type="Proteomes" id="UP000015351">
    <property type="component" value="Unassembled WGS sequence"/>
</dbReference>
<organism evidence="1 2">
    <name type="scientific">Litoreibacter arenae DSM 19593</name>
    <dbReference type="NCBI Taxonomy" id="1123360"/>
    <lineage>
        <taxon>Bacteria</taxon>
        <taxon>Pseudomonadati</taxon>
        <taxon>Pseudomonadota</taxon>
        <taxon>Alphaproteobacteria</taxon>
        <taxon>Rhodobacterales</taxon>
        <taxon>Roseobacteraceae</taxon>
        <taxon>Litoreibacter</taxon>
    </lineage>
</organism>
<dbReference type="EMBL" id="AONI01000006">
    <property type="protein sequence ID" value="EPX81261.1"/>
    <property type="molecule type" value="Genomic_DNA"/>
</dbReference>
<comment type="caution">
    <text evidence="1">The sequence shown here is derived from an EMBL/GenBank/DDBJ whole genome shotgun (WGS) entry which is preliminary data.</text>
</comment>
<evidence type="ECO:0000313" key="1">
    <source>
        <dbReference type="EMBL" id="EPX81261.1"/>
    </source>
</evidence>
<dbReference type="STRING" id="1123360.thalar_00711"/>
<name>S9QIG9_9RHOB</name>
<accession>S9QIG9</accession>
<evidence type="ECO:0000313" key="2">
    <source>
        <dbReference type="Proteomes" id="UP000015351"/>
    </source>
</evidence>
<dbReference type="AlphaFoldDB" id="S9QIG9"/>
<keyword evidence="2" id="KW-1185">Reference proteome</keyword>
<dbReference type="HOGENOM" id="CLU_3218253_0_0_5"/>
<gene>
    <name evidence="1" type="ORF">thalar_00711</name>
</gene>
<protein>
    <submittedName>
        <fullName evidence="1">Uncharacterized protein</fullName>
    </submittedName>
</protein>